<organism evidence="1 2">
    <name type="scientific">Cinchona calisaya</name>
    <dbReference type="NCBI Taxonomy" id="153742"/>
    <lineage>
        <taxon>Eukaryota</taxon>
        <taxon>Viridiplantae</taxon>
        <taxon>Streptophyta</taxon>
        <taxon>Embryophyta</taxon>
        <taxon>Tracheophyta</taxon>
        <taxon>Spermatophyta</taxon>
        <taxon>Magnoliopsida</taxon>
        <taxon>eudicotyledons</taxon>
        <taxon>Gunneridae</taxon>
        <taxon>Pentapetalae</taxon>
        <taxon>asterids</taxon>
        <taxon>lamiids</taxon>
        <taxon>Gentianales</taxon>
        <taxon>Rubiaceae</taxon>
        <taxon>Cinchonoideae</taxon>
        <taxon>Cinchoneae</taxon>
        <taxon>Cinchona</taxon>
    </lineage>
</organism>
<comment type="caution">
    <text evidence="1">The sequence shown here is derived from an EMBL/GenBank/DDBJ whole genome shotgun (WGS) entry which is preliminary data.</text>
</comment>
<evidence type="ECO:0000313" key="2">
    <source>
        <dbReference type="Proteomes" id="UP001630127"/>
    </source>
</evidence>
<gene>
    <name evidence="1" type="ORF">ACH5RR_025700</name>
</gene>
<reference evidence="1 2" key="1">
    <citation type="submission" date="2024-11" db="EMBL/GenBank/DDBJ databases">
        <title>A near-complete genome assembly of Cinchona calisaya.</title>
        <authorList>
            <person name="Lian D.C."/>
            <person name="Zhao X.W."/>
            <person name="Wei L."/>
        </authorList>
    </citation>
    <scope>NUCLEOTIDE SEQUENCE [LARGE SCALE GENOMIC DNA]</scope>
    <source>
        <tissue evidence="1">Nenye</tissue>
    </source>
</reference>
<dbReference type="Proteomes" id="UP001630127">
    <property type="component" value="Unassembled WGS sequence"/>
</dbReference>
<evidence type="ECO:0000313" key="1">
    <source>
        <dbReference type="EMBL" id="KAL3512983.1"/>
    </source>
</evidence>
<protein>
    <submittedName>
        <fullName evidence="1">Uncharacterized protein</fullName>
    </submittedName>
</protein>
<accession>A0ABD2Z0E0</accession>
<name>A0ABD2Z0E0_9GENT</name>
<proteinExistence type="predicted"/>
<sequence length="101" mass="11654">MRKEKESAPNTLREELESHHLVEVEKLRKAFTQAFKDLELAHAKVIYSKSKVERLIINLEAFLVLCGDYDATYDLQKLTQSKQIKAARRLTKEEAVDAIPL</sequence>
<dbReference type="AlphaFoldDB" id="A0ABD2Z0E0"/>
<dbReference type="EMBL" id="JBJUIK010000011">
    <property type="protein sequence ID" value="KAL3512983.1"/>
    <property type="molecule type" value="Genomic_DNA"/>
</dbReference>
<keyword evidence="2" id="KW-1185">Reference proteome</keyword>